<evidence type="ECO:0000313" key="8">
    <source>
        <dbReference type="Proteomes" id="UP000800038"/>
    </source>
</evidence>
<evidence type="ECO:0000256" key="3">
    <source>
        <dbReference type="ARBA" id="ARBA00022833"/>
    </source>
</evidence>
<dbReference type="Pfam" id="PF13639">
    <property type="entry name" value="zf-RING_2"/>
    <property type="match status" value="1"/>
</dbReference>
<dbReference type="Proteomes" id="UP000800038">
    <property type="component" value="Unassembled WGS sequence"/>
</dbReference>
<dbReference type="PROSITE" id="PS50089">
    <property type="entry name" value="ZF_RING_2"/>
    <property type="match status" value="1"/>
</dbReference>
<dbReference type="SUPFAM" id="SSF57850">
    <property type="entry name" value="RING/U-box"/>
    <property type="match status" value="1"/>
</dbReference>
<sequence length="158" mass="17435">MERTRSLFDEFLQFSSGTGTVRQPPVIRARSPTSITYHDVLSVSAPATSTASYLARDDFLANQLDVLTECSICREDFDKKDHAPTRLTGSTSCHHVFGLKCLEKWVRSGRPGANRCPMCRKILFNHGREIQDSSALEGEGSRSGLPGGEDLQHRLAPA</sequence>
<evidence type="ECO:0000313" key="7">
    <source>
        <dbReference type="EMBL" id="KAF1944889.1"/>
    </source>
</evidence>
<feature type="region of interest" description="Disordered" evidence="5">
    <location>
        <begin position="133"/>
        <end position="158"/>
    </location>
</feature>
<keyword evidence="2 4" id="KW-0863">Zinc-finger</keyword>
<dbReference type="OrthoDB" id="3801154at2759"/>
<dbReference type="CDD" id="cd16448">
    <property type="entry name" value="RING-H2"/>
    <property type="match status" value="1"/>
</dbReference>
<proteinExistence type="predicted"/>
<dbReference type="AlphaFoldDB" id="A0A6A5SZQ0"/>
<evidence type="ECO:0000256" key="4">
    <source>
        <dbReference type="PROSITE-ProRule" id="PRU00175"/>
    </source>
</evidence>
<keyword evidence="8" id="KW-1185">Reference proteome</keyword>
<gene>
    <name evidence="7" type="ORF">EJ02DRAFT_451980</name>
</gene>
<dbReference type="GO" id="GO:0016567">
    <property type="term" value="P:protein ubiquitination"/>
    <property type="evidence" value="ECO:0007669"/>
    <property type="project" value="TreeGrafter"/>
</dbReference>
<dbReference type="InterPro" id="IPR013083">
    <property type="entry name" value="Znf_RING/FYVE/PHD"/>
</dbReference>
<dbReference type="Gene3D" id="3.30.40.10">
    <property type="entry name" value="Zinc/RING finger domain, C3HC4 (zinc finger)"/>
    <property type="match status" value="1"/>
</dbReference>
<keyword evidence="3" id="KW-0862">Zinc</keyword>
<dbReference type="PANTHER" id="PTHR45969:SF69">
    <property type="entry name" value="FINGER DOMAIN PROTEIN, PUTATIVE (AFU_ORTHOLOGUE AFUA_3G12190)-RELATED"/>
    <property type="match status" value="1"/>
</dbReference>
<dbReference type="GO" id="GO:0061630">
    <property type="term" value="F:ubiquitin protein ligase activity"/>
    <property type="evidence" value="ECO:0007669"/>
    <property type="project" value="TreeGrafter"/>
</dbReference>
<protein>
    <recommendedName>
        <fullName evidence="6">RING-type domain-containing protein</fullName>
    </recommendedName>
</protein>
<evidence type="ECO:0000256" key="5">
    <source>
        <dbReference type="SAM" id="MobiDB-lite"/>
    </source>
</evidence>
<feature type="domain" description="RING-type" evidence="6">
    <location>
        <begin position="70"/>
        <end position="120"/>
    </location>
</feature>
<dbReference type="EMBL" id="ML976013">
    <property type="protein sequence ID" value="KAF1944889.1"/>
    <property type="molecule type" value="Genomic_DNA"/>
</dbReference>
<evidence type="ECO:0000256" key="2">
    <source>
        <dbReference type="ARBA" id="ARBA00022771"/>
    </source>
</evidence>
<keyword evidence="1" id="KW-0479">Metal-binding</keyword>
<accession>A0A6A5SZQ0</accession>
<evidence type="ECO:0000256" key="1">
    <source>
        <dbReference type="ARBA" id="ARBA00022723"/>
    </source>
</evidence>
<dbReference type="PANTHER" id="PTHR45969">
    <property type="entry name" value="RING ZINC FINGER PROTEIN-RELATED"/>
    <property type="match status" value="1"/>
</dbReference>
<evidence type="ECO:0000259" key="6">
    <source>
        <dbReference type="PROSITE" id="PS50089"/>
    </source>
</evidence>
<organism evidence="7 8">
    <name type="scientific">Clathrospora elynae</name>
    <dbReference type="NCBI Taxonomy" id="706981"/>
    <lineage>
        <taxon>Eukaryota</taxon>
        <taxon>Fungi</taxon>
        <taxon>Dikarya</taxon>
        <taxon>Ascomycota</taxon>
        <taxon>Pezizomycotina</taxon>
        <taxon>Dothideomycetes</taxon>
        <taxon>Pleosporomycetidae</taxon>
        <taxon>Pleosporales</taxon>
        <taxon>Diademaceae</taxon>
        <taxon>Clathrospora</taxon>
    </lineage>
</organism>
<dbReference type="InterPro" id="IPR001841">
    <property type="entry name" value="Znf_RING"/>
</dbReference>
<name>A0A6A5SZQ0_9PLEO</name>
<dbReference type="GO" id="GO:0008270">
    <property type="term" value="F:zinc ion binding"/>
    <property type="evidence" value="ECO:0007669"/>
    <property type="project" value="UniProtKB-KW"/>
</dbReference>
<reference evidence="7" key="1">
    <citation type="journal article" date="2020" name="Stud. Mycol.">
        <title>101 Dothideomycetes genomes: a test case for predicting lifestyles and emergence of pathogens.</title>
        <authorList>
            <person name="Haridas S."/>
            <person name="Albert R."/>
            <person name="Binder M."/>
            <person name="Bloem J."/>
            <person name="Labutti K."/>
            <person name="Salamov A."/>
            <person name="Andreopoulos B."/>
            <person name="Baker S."/>
            <person name="Barry K."/>
            <person name="Bills G."/>
            <person name="Bluhm B."/>
            <person name="Cannon C."/>
            <person name="Castanera R."/>
            <person name="Culley D."/>
            <person name="Daum C."/>
            <person name="Ezra D."/>
            <person name="Gonzalez J."/>
            <person name="Henrissat B."/>
            <person name="Kuo A."/>
            <person name="Liang C."/>
            <person name="Lipzen A."/>
            <person name="Lutzoni F."/>
            <person name="Magnuson J."/>
            <person name="Mondo S."/>
            <person name="Nolan M."/>
            <person name="Ohm R."/>
            <person name="Pangilinan J."/>
            <person name="Park H.-J."/>
            <person name="Ramirez L."/>
            <person name="Alfaro M."/>
            <person name="Sun H."/>
            <person name="Tritt A."/>
            <person name="Yoshinaga Y."/>
            <person name="Zwiers L.-H."/>
            <person name="Turgeon B."/>
            <person name="Goodwin S."/>
            <person name="Spatafora J."/>
            <person name="Crous P."/>
            <person name="Grigoriev I."/>
        </authorList>
    </citation>
    <scope>NUCLEOTIDE SEQUENCE</scope>
    <source>
        <strain evidence="7">CBS 161.51</strain>
    </source>
</reference>